<dbReference type="Gene3D" id="3.40.50.1240">
    <property type="entry name" value="Phosphoglycerate mutase-like"/>
    <property type="match status" value="1"/>
</dbReference>
<evidence type="ECO:0000313" key="3">
    <source>
        <dbReference type="EMBL" id="PSH68820.1"/>
    </source>
</evidence>
<keyword evidence="4" id="KW-1185">Reference proteome</keyword>
<feature type="binding site" evidence="2">
    <location>
        <position position="57"/>
    </location>
    <ligand>
        <name>substrate</name>
    </ligand>
</feature>
<protein>
    <submittedName>
        <fullName evidence="3">Phosphoglycerate mutase</fullName>
    </submittedName>
</protein>
<evidence type="ECO:0000256" key="2">
    <source>
        <dbReference type="PIRSR" id="PIRSR613078-2"/>
    </source>
</evidence>
<dbReference type="EMBL" id="PGGO01000007">
    <property type="protein sequence ID" value="PSH68820.1"/>
    <property type="molecule type" value="Genomic_DNA"/>
</dbReference>
<dbReference type="InterPro" id="IPR029033">
    <property type="entry name" value="His_PPase_superfam"/>
</dbReference>
<dbReference type="RefSeq" id="WP_106711162.1">
    <property type="nucleotide sequence ID" value="NZ_PGGO01000007.1"/>
</dbReference>
<gene>
    <name evidence="3" type="ORF">CU102_11100</name>
</gene>
<evidence type="ECO:0000313" key="4">
    <source>
        <dbReference type="Proteomes" id="UP000241444"/>
    </source>
</evidence>
<comment type="caution">
    <text evidence="3">The sequence shown here is derived from an EMBL/GenBank/DDBJ whole genome shotgun (WGS) entry which is preliminary data.</text>
</comment>
<reference evidence="4" key="1">
    <citation type="submission" date="2017-11" db="EMBL/GenBank/DDBJ databases">
        <authorList>
            <person name="Kuznetsova I."/>
            <person name="Sazanova A."/>
            <person name="Chirak E."/>
            <person name="Safronova V."/>
            <person name="Willems A."/>
        </authorList>
    </citation>
    <scope>NUCLEOTIDE SEQUENCE [LARGE SCALE GENOMIC DNA]</scope>
    <source>
        <strain evidence="4">STM 196</strain>
    </source>
</reference>
<evidence type="ECO:0000256" key="1">
    <source>
        <dbReference type="ARBA" id="ARBA00022801"/>
    </source>
</evidence>
<keyword evidence="1" id="KW-0378">Hydrolase</keyword>
<dbReference type="OrthoDB" id="9810154at2"/>
<sequence>MRRIILFRHAKSDWPERVDDHDRPLAERGRLASPRMGQYLAKEKLRPDLVVTSSARRARETWQLARSAFKQDIPEKIEPRIYDAAPSTIFETIKQTPPDVRVLLLVGHNPGFHELALSLIGEARPADMSRLQHKYPTAGLAVIDFDIAAWTELREHLGQLERFETPKSVQGR</sequence>
<dbReference type="InterPro" id="IPR013078">
    <property type="entry name" value="His_Pase_superF_clade-1"/>
</dbReference>
<dbReference type="Proteomes" id="UP000241444">
    <property type="component" value="Unassembled WGS sequence"/>
</dbReference>
<dbReference type="PANTHER" id="PTHR20935">
    <property type="entry name" value="PHOSPHOGLYCERATE MUTASE-RELATED"/>
    <property type="match status" value="1"/>
</dbReference>
<dbReference type="InterPro" id="IPR051021">
    <property type="entry name" value="Mito_Ser/Thr_phosphatase"/>
</dbReference>
<proteinExistence type="predicted"/>
<dbReference type="SMART" id="SM00855">
    <property type="entry name" value="PGAM"/>
    <property type="match status" value="1"/>
</dbReference>
<dbReference type="SUPFAM" id="SSF53254">
    <property type="entry name" value="Phosphoglycerate mutase-like"/>
    <property type="match status" value="1"/>
</dbReference>
<name>A0A2P7BQS5_9HYPH</name>
<organism evidence="3 4">
    <name type="scientific">Phyllobacterium brassicacearum</name>
    <dbReference type="NCBI Taxonomy" id="314235"/>
    <lineage>
        <taxon>Bacteria</taxon>
        <taxon>Pseudomonadati</taxon>
        <taxon>Pseudomonadota</taxon>
        <taxon>Alphaproteobacteria</taxon>
        <taxon>Hyphomicrobiales</taxon>
        <taxon>Phyllobacteriaceae</taxon>
        <taxon>Phyllobacterium</taxon>
    </lineage>
</organism>
<dbReference type="Pfam" id="PF00300">
    <property type="entry name" value="His_Phos_1"/>
    <property type="match status" value="1"/>
</dbReference>
<accession>A0A2P7BQS5</accession>
<dbReference type="GO" id="GO:0016787">
    <property type="term" value="F:hydrolase activity"/>
    <property type="evidence" value="ECO:0007669"/>
    <property type="project" value="UniProtKB-KW"/>
</dbReference>
<dbReference type="PANTHER" id="PTHR20935:SF1">
    <property type="entry name" value="SLL1549 PROTEIN"/>
    <property type="match status" value="1"/>
</dbReference>
<dbReference type="CDD" id="cd07067">
    <property type="entry name" value="HP_PGM_like"/>
    <property type="match status" value="1"/>
</dbReference>
<dbReference type="AlphaFoldDB" id="A0A2P7BQS5"/>